<dbReference type="InterPro" id="IPR000160">
    <property type="entry name" value="GGDEF_dom"/>
</dbReference>
<dbReference type="CDD" id="cd01949">
    <property type="entry name" value="GGDEF"/>
    <property type="match status" value="1"/>
</dbReference>
<dbReference type="CDD" id="cd00130">
    <property type="entry name" value="PAS"/>
    <property type="match status" value="1"/>
</dbReference>
<comment type="subcellular location">
    <subcellularLocation>
        <location evidence="1">Cell membrane</location>
        <topology evidence="1">Multi-pass membrane protein</topology>
    </subcellularLocation>
</comment>
<keyword evidence="3" id="KW-0597">Phosphoprotein</keyword>
<evidence type="ECO:0000256" key="4">
    <source>
        <dbReference type="ARBA" id="ARBA00022679"/>
    </source>
</evidence>
<dbReference type="InterPro" id="IPR052155">
    <property type="entry name" value="Biofilm_reg_signaling"/>
</dbReference>
<dbReference type="EMBL" id="MLJW01000004">
    <property type="protein sequence ID" value="OIR17622.1"/>
    <property type="molecule type" value="Genomic_DNA"/>
</dbReference>
<dbReference type="InterPro" id="IPR003660">
    <property type="entry name" value="HAMP_dom"/>
</dbReference>
<organism evidence="18">
    <name type="scientific">mine drainage metagenome</name>
    <dbReference type="NCBI Taxonomy" id="410659"/>
    <lineage>
        <taxon>unclassified sequences</taxon>
        <taxon>metagenomes</taxon>
        <taxon>ecological metagenomes</taxon>
    </lineage>
</organism>
<keyword evidence="4" id="KW-0808">Transferase</keyword>
<keyword evidence="9 12" id="KW-1133">Transmembrane helix</keyword>
<keyword evidence="11 12" id="KW-0472">Membrane</keyword>
<dbReference type="EC" id="3.1.4.52" evidence="18"/>
<keyword evidence="2" id="KW-1003">Cell membrane</keyword>
<dbReference type="Gene3D" id="3.20.20.450">
    <property type="entry name" value="EAL domain"/>
    <property type="match status" value="1"/>
</dbReference>
<dbReference type="PANTHER" id="PTHR44757">
    <property type="entry name" value="DIGUANYLATE CYCLASE DGCP"/>
    <property type="match status" value="1"/>
</dbReference>
<dbReference type="FunFam" id="3.30.70.270:FF:000001">
    <property type="entry name" value="Diguanylate cyclase domain protein"/>
    <property type="match status" value="1"/>
</dbReference>
<dbReference type="InterPro" id="IPR001633">
    <property type="entry name" value="EAL_dom"/>
</dbReference>
<evidence type="ECO:0000256" key="1">
    <source>
        <dbReference type="ARBA" id="ARBA00004651"/>
    </source>
</evidence>
<gene>
    <name evidence="18" type="primary">gmr_14</name>
    <name evidence="18" type="ORF">GALL_18400</name>
</gene>
<dbReference type="NCBIfam" id="TIGR00254">
    <property type="entry name" value="GGDEF"/>
    <property type="match status" value="1"/>
</dbReference>
<dbReference type="InterPro" id="IPR001610">
    <property type="entry name" value="PAC"/>
</dbReference>
<evidence type="ECO:0000256" key="9">
    <source>
        <dbReference type="ARBA" id="ARBA00022989"/>
    </source>
</evidence>
<dbReference type="GO" id="GO:0000160">
    <property type="term" value="P:phosphorelay signal transduction system"/>
    <property type="evidence" value="ECO:0007669"/>
    <property type="project" value="UniProtKB-KW"/>
</dbReference>
<evidence type="ECO:0000259" key="14">
    <source>
        <dbReference type="PROSITE" id="PS50113"/>
    </source>
</evidence>
<evidence type="ECO:0000259" key="13">
    <source>
        <dbReference type="PROSITE" id="PS50112"/>
    </source>
</evidence>
<dbReference type="InterPro" id="IPR033463">
    <property type="entry name" value="sCache_3"/>
</dbReference>
<feature type="domain" description="EAL" evidence="15">
    <location>
        <begin position="740"/>
        <end position="994"/>
    </location>
</feature>
<dbReference type="PROSITE" id="PS50887">
    <property type="entry name" value="GGDEF"/>
    <property type="match status" value="1"/>
</dbReference>
<dbReference type="Gene3D" id="6.10.340.10">
    <property type="match status" value="1"/>
</dbReference>
<feature type="domain" description="PAS" evidence="13">
    <location>
        <begin position="442"/>
        <end position="488"/>
    </location>
</feature>
<feature type="domain" description="GGDEF" evidence="17">
    <location>
        <begin position="599"/>
        <end position="731"/>
    </location>
</feature>
<dbReference type="FunFam" id="3.20.20.450:FF:000001">
    <property type="entry name" value="Cyclic di-GMP phosphodiesterase yahA"/>
    <property type="match status" value="1"/>
</dbReference>
<dbReference type="SUPFAM" id="SSF103190">
    <property type="entry name" value="Sensory domain-like"/>
    <property type="match status" value="1"/>
</dbReference>
<dbReference type="PROSITE" id="PS50113">
    <property type="entry name" value="PAC"/>
    <property type="match status" value="1"/>
</dbReference>
<dbReference type="SMART" id="SM00267">
    <property type="entry name" value="GGDEF"/>
    <property type="match status" value="1"/>
</dbReference>
<evidence type="ECO:0000313" key="18">
    <source>
        <dbReference type="EMBL" id="OIR17622.1"/>
    </source>
</evidence>
<dbReference type="GO" id="GO:0071111">
    <property type="term" value="F:cyclic-guanylate-specific phosphodiesterase activity"/>
    <property type="evidence" value="ECO:0007669"/>
    <property type="project" value="UniProtKB-EC"/>
</dbReference>
<name>A0A1J5U014_9ZZZZ</name>
<dbReference type="PROSITE" id="PS50112">
    <property type="entry name" value="PAS"/>
    <property type="match status" value="1"/>
</dbReference>
<dbReference type="Gene3D" id="3.30.70.270">
    <property type="match status" value="1"/>
</dbReference>
<evidence type="ECO:0000259" key="17">
    <source>
        <dbReference type="PROSITE" id="PS50887"/>
    </source>
</evidence>
<feature type="transmembrane region" description="Helical" evidence="12">
    <location>
        <begin position="183"/>
        <end position="207"/>
    </location>
</feature>
<accession>A0A1J5U014</accession>
<evidence type="ECO:0000256" key="8">
    <source>
        <dbReference type="ARBA" id="ARBA00022840"/>
    </source>
</evidence>
<keyword evidence="8" id="KW-0067">ATP-binding</keyword>
<dbReference type="GO" id="GO:0005524">
    <property type="term" value="F:ATP binding"/>
    <property type="evidence" value="ECO:0007669"/>
    <property type="project" value="UniProtKB-KW"/>
</dbReference>
<reference evidence="18" key="1">
    <citation type="submission" date="2016-10" db="EMBL/GenBank/DDBJ databases">
        <title>Sequence of Gallionella enrichment culture.</title>
        <authorList>
            <person name="Poehlein A."/>
            <person name="Muehling M."/>
            <person name="Daniel R."/>
        </authorList>
    </citation>
    <scope>NUCLEOTIDE SEQUENCE</scope>
</reference>
<dbReference type="SUPFAM" id="SSF55781">
    <property type="entry name" value="GAF domain-like"/>
    <property type="match status" value="1"/>
</dbReference>
<keyword evidence="10" id="KW-0902">Two-component regulatory system</keyword>
<comment type="caution">
    <text evidence="18">The sequence shown here is derived from an EMBL/GenBank/DDBJ whole genome shotgun (WGS) entry which is preliminary data.</text>
</comment>
<feature type="transmembrane region" description="Helical" evidence="12">
    <location>
        <begin position="31"/>
        <end position="51"/>
    </location>
</feature>
<dbReference type="SUPFAM" id="SSF141868">
    <property type="entry name" value="EAL domain-like"/>
    <property type="match status" value="1"/>
</dbReference>
<keyword evidence="7" id="KW-0418">Kinase</keyword>
<dbReference type="GO" id="GO:0016301">
    <property type="term" value="F:kinase activity"/>
    <property type="evidence" value="ECO:0007669"/>
    <property type="project" value="UniProtKB-KW"/>
</dbReference>
<evidence type="ECO:0000256" key="5">
    <source>
        <dbReference type="ARBA" id="ARBA00022692"/>
    </source>
</evidence>
<dbReference type="SUPFAM" id="SSF158472">
    <property type="entry name" value="HAMP domain-like"/>
    <property type="match status" value="1"/>
</dbReference>
<dbReference type="NCBIfam" id="TIGR00229">
    <property type="entry name" value="sensory_box"/>
    <property type="match status" value="1"/>
</dbReference>
<sequence length="998" mass="110861">MVDSLKLVVKFLTLLPRSVKAYWNSSIRNQLVLSFSFVSLMLMLSFSALMYEHQRDFLYETSTNRAISLAHTLASSSTPWVLADDVAGLQEVLAGFANTSDLKFALVLSLRGEVLGATDTAQIGRFVDDKVSLRLLESNAEQVVLINQRAIVDVAQPIMAGDRLIGWARVEISRASSNSNLQILGWAGLGFASLAVAVSFIIAMMLANRLTRNLYHLMFVTKTVTEGQRDIRSKITGNDEVGQLAHRFNSMLDTLSDSEVKLSRINRLYAAWTKCSEITVQENDESTLLNKISHTLADRVPFELVWIGVPKQDGWVNITACAGLALDYLADIKISVDAERVEGQGPLGTVIRDGTPKIYNDYLNAPESALWGDRAAKHHFYSAASFPIFRSGKCYGGIAVYSAELGYFTPELISLMVGLSEDVSFALTNLDLEQQRLADMVNLERAAKVFEYSKEGILVADSHNNIISVNRSFTDITGYSAEDVIGENPRILSSGRHDADYYNRMWSTLLKTGSWQGEIWNRRKNGEIHPEAITLISVKDDNGVVLNYISIFSDISERKLAEDRIQQLAHYDVLTGLPNRVLFNDRLEQALISAQRNKSTLALLFLDLDRFKNINDTLGHDAGDQLLKMVAERLMECVREQDTVSRQGGDEFIIVLPNTNIDGAEMVAAKMLGLIMKPYAIAAHELRISASIGIAMYPDNAIDAETLIKHADVAMYQAKEGGRNKYLRFDSSMNGNAYERLTLESNLRVALERKQFELHYQPQVDLTDNSIIGCEALIRWCHPELGMISPASFIPLAEETGLIGPISNWVLEEAIHQCQIWRKAGLPEVKMAVNLSSLQFREGSLQGQVSHLLDKYSVPAEFLDLELTEGILMQGVERTLITLRELTALGVGISIDDFGTGYSSLSYLKRFPIHKLKIDQSFVRDVTVDSNDASMVQTIIVMAHSLKLDVIAEGVETKAQADFLRNAGCELVQGYLFGRPMPAEAFAEELKKNGRGVG</sequence>
<dbReference type="SMART" id="SM00052">
    <property type="entry name" value="EAL"/>
    <property type="match status" value="1"/>
</dbReference>
<evidence type="ECO:0000256" key="7">
    <source>
        <dbReference type="ARBA" id="ARBA00022777"/>
    </source>
</evidence>
<dbReference type="InterPro" id="IPR029016">
    <property type="entry name" value="GAF-like_dom_sf"/>
</dbReference>
<dbReference type="InterPro" id="IPR000014">
    <property type="entry name" value="PAS"/>
</dbReference>
<keyword evidence="6" id="KW-0547">Nucleotide-binding</keyword>
<feature type="domain" description="HAMP" evidence="16">
    <location>
        <begin position="208"/>
        <end position="260"/>
    </location>
</feature>
<dbReference type="AlphaFoldDB" id="A0A1J5U014"/>
<dbReference type="SMART" id="SM00065">
    <property type="entry name" value="GAF"/>
    <property type="match status" value="1"/>
</dbReference>
<dbReference type="Pfam" id="PF13185">
    <property type="entry name" value="GAF_2"/>
    <property type="match status" value="1"/>
</dbReference>
<feature type="domain" description="PAC" evidence="14">
    <location>
        <begin position="515"/>
        <end position="567"/>
    </location>
</feature>
<proteinExistence type="predicted"/>
<evidence type="ECO:0000256" key="3">
    <source>
        <dbReference type="ARBA" id="ARBA00022553"/>
    </source>
</evidence>
<dbReference type="CDD" id="cd01948">
    <property type="entry name" value="EAL"/>
    <property type="match status" value="1"/>
</dbReference>
<evidence type="ECO:0000256" key="2">
    <source>
        <dbReference type="ARBA" id="ARBA00022475"/>
    </source>
</evidence>
<keyword evidence="5 12" id="KW-0812">Transmembrane</keyword>
<dbReference type="InterPro" id="IPR000700">
    <property type="entry name" value="PAS-assoc_C"/>
</dbReference>
<dbReference type="InterPro" id="IPR003018">
    <property type="entry name" value="GAF"/>
</dbReference>
<dbReference type="SUPFAM" id="SSF55785">
    <property type="entry name" value="PYP-like sensor domain (PAS domain)"/>
    <property type="match status" value="1"/>
</dbReference>
<dbReference type="SMART" id="SM00304">
    <property type="entry name" value="HAMP"/>
    <property type="match status" value="1"/>
</dbReference>
<evidence type="ECO:0000259" key="16">
    <source>
        <dbReference type="PROSITE" id="PS50885"/>
    </source>
</evidence>
<evidence type="ECO:0000256" key="11">
    <source>
        <dbReference type="ARBA" id="ARBA00023136"/>
    </source>
</evidence>
<dbReference type="Pfam" id="PF00672">
    <property type="entry name" value="HAMP"/>
    <property type="match status" value="1"/>
</dbReference>
<dbReference type="InterPro" id="IPR043128">
    <property type="entry name" value="Rev_trsase/Diguanyl_cyclase"/>
</dbReference>
<protein>
    <submittedName>
        <fullName evidence="18">Cyclic di-GMP phosphodiesterase Gmr</fullName>
        <ecNumber evidence="18">3.1.4.52</ecNumber>
    </submittedName>
</protein>
<dbReference type="GO" id="GO:0005886">
    <property type="term" value="C:plasma membrane"/>
    <property type="evidence" value="ECO:0007669"/>
    <property type="project" value="UniProtKB-SubCell"/>
</dbReference>
<dbReference type="InterPro" id="IPR029151">
    <property type="entry name" value="Sensor-like_sf"/>
</dbReference>
<dbReference type="Gene3D" id="3.30.450.20">
    <property type="entry name" value="PAS domain"/>
    <property type="match status" value="1"/>
</dbReference>
<dbReference type="CDD" id="cd06225">
    <property type="entry name" value="HAMP"/>
    <property type="match status" value="1"/>
</dbReference>
<dbReference type="SUPFAM" id="SSF55073">
    <property type="entry name" value="Nucleotide cyclase"/>
    <property type="match status" value="1"/>
</dbReference>
<dbReference type="InterPro" id="IPR035919">
    <property type="entry name" value="EAL_sf"/>
</dbReference>
<dbReference type="InterPro" id="IPR029787">
    <property type="entry name" value="Nucleotide_cyclase"/>
</dbReference>
<keyword evidence="18" id="KW-0378">Hydrolase</keyword>
<evidence type="ECO:0000256" key="6">
    <source>
        <dbReference type="ARBA" id="ARBA00022741"/>
    </source>
</evidence>
<dbReference type="SMART" id="SM00091">
    <property type="entry name" value="PAS"/>
    <property type="match status" value="1"/>
</dbReference>
<dbReference type="Pfam" id="PF00563">
    <property type="entry name" value="EAL"/>
    <property type="match status" value="1"/>
</dbReference>
<dbReference type="Pfam" id="PF17203">
    <property type="entry name" value="sCache_3_2"/>
    <property type="match status" value="1"/>
</dbReference>
<evidence type="ECO:0000259" key="15">
    <source>
        <dbReference type="PROSITE" id="PS50883"/>
    </source>
</evidence>
<dbReference type="PANTHER" id="PTHR44757:SF2">
    <property type="entry name" value="BIOFILM ARCHITECTURE MAINTENANCE PROTEIN MBAA"/>
    <property type="match status" value="1"/>
</dbReference>
<dbReference type="Pfam" id="PF00990">
    <property type="entry name" value="GGDEF"/>
    <property type="match status" value="1"/>
</dbReference>
<evidence type="ECO:0000256" key="12">
    <source>
        <dbReference type="SAM" id="Phobius"/>
    </source>
</evidence>
<dbReference type="Pfam" id="PF13426">
    <property type="entry name" value="PAS_9"/>
    <property type="match status" value="1"/>
</dbReference>
<dbReference type="PROSITE" id="PS50885">
    <property type="entry name" value="HAMP"/>
    <property type="match status" value="1"/>
</dbReference>
<dbReference type="Gene3D" id="3.30.450.40">
    <property type="match status" value="1"/>
</dbReference>
<dbReference type="PROSITE" id="PS50883">
    <property type="entry name" value="EAL"/>
    <property type="match status" value="1"/>
</dbReference>
<dbReference type="SMART" id="SM00086">
    <property type="entry name" value="PAC"/>
    <property type="match status" value="1"/>
</dbReference>
<dbReference type="InterPro" id="IPR035965">
    <property type="entry name" value="PAS-like_dom_sf"/>
</dbReference>
<evidence type="ECO:0000256" key="10">
    <source>
        <dbReference type="ARBA" id="ARBA00023012"/>
    </source>
</evidence>